<comment type="caution">
    <text evidence="4">The sequence shown here is derived from an EMBL/GenBank/DDBJ whole genome shotgun (WGS) entry which is preliminary data.</text>
</comment>
<dbReference type="Gene3D" id="3.40.50.2000">
    <property type="entry name" value="Glycogen Phosphorylase B"/>
    <property type="match status" value="2"/>
</dbReference>
<dbReference type="InterPro" id="IPR029044">
    <property type="entry name" value="Nucleotide-diphossugar_trans"/>
</dbReference>
<dbReference type="Gene3D" id="3.40.50.150">
    <property type="entry name" value="Vaccinia Virus protein VP39"/>
    <property type="match status" value="1"/>
</dbReference>
<proteinExistence type="predicted"/>
<evidence type="ECO:0000259" key="2">
    <source>
        <dbReference type="Pfam" id="PF13439"/>
    </source>
</evidence>
<sequence length="795" mass="90410">MFIVMHCMGMPFNGATIKEKSLGGSESACYYIARELAVRGHRVSVFTGHTEEGVWDHVRYGWIGEVNEQFPLGERFMHYAVNTPTDVLIMQRHPSAFKMMWNSKVNLWWLHDLALIRNVGNVLQQLWNISGILTVSEWHKKQICEVWGLNPDIVMPITNGVDLSLYGNRASQERADLLPKQFSEYLFKEGHEKYEKRISLLYAARPERGLVNLVGSGGIMEKLLKNKKFHLYVCGYDNTVPEMVGLYHTLWGRIEELENCTNLGPLTKTQLAAVQEHCDAYVYPTTFEDTSCIVAMECAAAGLPFIATKGAALPETCEGSGAELIKLKNKGVNINAWVRKLKWLFGPKGKQELISFRNNMLNKSPEYGWHRAVDLLEKHIATCFAKNDNRHGAKLRHLIRMSDIYAASEYVAVNHLRDGSDSIINQSIEEYDTLYKFAWNNTWGEMYDAYYQHEREKGVIYGPEDLTNEHRFRRVAFHIGAIPPGSHVLDYGCAHGHYTINLAKAYPDVNFIGIDIAQSNIDIARKWAEDEGIKNVTFARGEIKVGEEFATKKFDAIIAAEVLEHVESPQMIIDELTVQCANINCLFILTTPYGPWEEQGFRKEHPLRAHVHHFDRPDLHEMFGHFEAFEVTVVPAGNVVTGEALGSYVTTFKAGIGHRCGRIDYERKFAGIVPLQTVSLCMIVKDAEETLLRSLNQLKEVVQQIVIGVDETTKDNTMDVIERFAAEQPLWPTVEVFDIESPLVTGFDEARNKTLEKAVGDWILWVDHDEITVYAENITKYLRDNQFAGYSIKQH</sequence>
<dbReference type="Pfam" id="PF13439">
    <property type="entry name" value="Glyco_transf_4"/>
    <property type="match status" value="1"/>
</dbReference>
<dbReference type="PANTHER" id="PTHR43861">
    <property type="entry name" value="TRANS-ACONITATE 2-METHYLTRANSFERASE-RELATED"/>
    <property type="match status" value="1"/>
</dbReference>
<dbReference type="CDD" id="cd03801">
    <property type="entry name" value="GT4_PimA-like"/>
    <property type="match status" value="1"/>
</dbReference>
<evidence type="ECO:0000259" key="1">
    <source>
        <dbReference type="Pfam" id="PF00535"/>
    </source>
</evidence>
<dbReference type="InterPro" id="IPR029063">
    <property type="entry name" value="SAM-dependent_MTases_sf"/>
</dbReference>
<dbReference type="SUPFAM" id="SSF53448">
    <property type="entry name" value="Nucleotide-diphospho-sugar transferases"/>
    <property type="match status" value="1"/>
</dbReference>
<reference evidence="4" key="1">
    <citation type="journal article" date="2015" name="Nature">
        <title>Complex archaea that bridge the gap between prokaryotes and eukaryotes.</title>
        <authorList>
            <person name="Spang A."/>
            <person name="Saw J.H."/>
            <person name="Jorgensen S.L."/>
            <person name="Zaremba-Niedzwiedzka K."/>
            <person name="Martijn J."/>
            <person name="Lind A.E."/>
            <person name="van Eijk R."/>
            <person name="Schleper C."/>
            <person name="Guy L."/>
            <person name="Ettema T.J."/>
        </authorList>
    </citation>
    <scope>NUCLEOTIDE SEQUENCE</scope>
</reference>
<organism evidence="4">
    <name type="scientific">marine sediment metagenome</name>
    <dbReference type="NCBI Taxonomy" id="412755"/>
    <lineage>
        <taxon>unclassified sequences</taxon>
        <taxon>metagenomes</taxon>
        <taxon>ecological metagenomes</taxon>
    </lineage>
</organism>
<dbReference type="AlphaFoldDB" id="A0A0F9J657"/>
<dbReference type="Gene3D" id="3.90.550.10">
    <property type="entry name" value="Spore Coat Polysaccharide Biosynthesis Protein SpsA, Chain A"/>
    <property type="match status" value="1"/>
</dbReference>
<feature type="domain" description="Glycosyltransferase 2-like" evidence="1">
    <location>
        <begin position="679"/>
        <end position="770"/>
    </location>
</feature>
<dbReference type="SUPFAM" id="SSF53756">
    <property type="entry name" value="UDP-Glycosyltransferase/glycogen phosphorylase"/>
    <property type="match status" value="1"/>
</dbReference>
<protein>
    <recommendedName>
        <fullName evidence="5">Glycosyltransferase 2-like domain-containing protein</fullName>
    </recommendedName>
</protein>
<feature type="domain" description="Methyltransferase" evidence="3">
    <location>
        <begin position="485"/>
        <end position="577"/>
    </location>
</feature>
<accession>A0A0F9J657</accession>
<evidence type="ECO:0000259" key="3">
    <source>
        <dbReference type="Pfam" id="PF13847"/>
    </source>
</evidence>
<evidence type="ECO:0008006" key="5">
    <source>
        <dbReference type="Google" id="ProtNLM"/>
    </source>
</evidence>
<evidence type="ECO:0000313" key="4">
    <source>
        <dbReference type="EMBL" id="KKM01371.1"/>
    </source>
</evidence>
<dbReference type="InterPro" id="IPR025714">
    <property type="entry name" value="Methyltranfer_dom"/>
</dbReference>
<dbReference type="EMBL" id="LAZR01017213">
    <property type="protein sequence ID" value="KKM01371.1"/>
    <property type="molecule type" value="Genomic_DNA"/>
</dbReference>
<dbReference type="InterPro" id="IPR028098">
    <property type="entry name" value="Glyco_trans_4-like_N"/>
</dbReference>
<gene>
    <name evidence="4" type="ORF">LCGC14_1795110</name>
</gene>
<dbReference type="SUPFAM" id="SSF53335">
    <property type="entry name" value="S-adenosyl-L-methionine-dependent methyltransferases"/>
    <property type="match status" value="1"/>
</dbReference>
<dbReference type="InterPro" id="IPR001173">
    <property type="entry name" value="Glyco_trans_2-like"/>
</dbReference>
<dbReference type="Pfam" id="PF00535">
    <property type="entry name" value="Glycos_transf_2"/>
    <property type="match status" value="1"/>
</dbReference>
<dbReference type="CDD" id="cd02440">
    <property type="entry name" value="AdoMet_MTases"/>
    <property type="match status" value="1"/>
</dbReference>
<feature type="domain" description="Glycosyltransferase subfamily 4-like N-terminal" evidence="2">
    <location>
        <begin position="23"/>
        <end position="164"/>
    </location>
</feature>
<feature type="non-terminal residue" evidence="4">
    <location>
        <position position="795"/>
    </location>
</feature>
<dbReference type="Pfam" id="PF13847">
    <property type="entry name" value="Methyltransf_31"/>
    <property type="match status" value="1"/>
</dbReference>
<dbReference type="Pfam" id="PF13692">
    <property type="entry name" value="Glyco_trans_1_4"/>
    <property type="match status" value="1"/>
</dbReference>
<name>A0A0F9J657_9ZZZZ</name>